<evidence type="ECO:0000313" key="1">
    <source>
        <dbReference type="EMBL" id="GAG82518.1"/>
    </source>
</evidence>
<dbReference type="AlphaFoldDB" id="X1BEI9"/>
<gene>
    <name evidence="1" type="ORF">S01H4_24038</name>
</gene>
<organism evidence="1">
    <name type="scientific">marine sediment metagenome</name>
    <dbReference type="NCBI Taxonomy" id="412755"/>
    <lineage>
        <taxon>unclassified sequences</taxon>
        <taxon>metagenomes</taxon>
        <taxon>ecological metagenomes</taxon>
    </lineage>
</organism>
<comment type="caution">
    <text evidence="1">The sequence shown here is derived from an EMBL/GenBank/DDBJ whole genome shotgun (WGS) entry which is preliminary data.</text>
</comment>
<name>X1BEI9_9ZZZZ</name>
<dbReference type="EMBL" id="BART01011240">
    <property type="protein sequence ID" value="GAG82518.1"/>
    <property type="molecule type" value="Genomic_DNA"/>
</dbReference>
<sequence length="149" mass="16343">MIPGKKYDPGTFTSRRPTPEKFEHLRKWIVVDEKFIDITNITELKNINVQLEQSSKLYVSNVISRVIAQLLGAYGDGFVTLEATADGALKVSIVNDAPTVLRSKIDFNTAISFCAVPLVPGKIICITNLMLTVDGQTNITFRSGATPIS</sequence>
<protein>
    <submittedName>
        <fullName evidence="1">Uncharacterized protein</fullName>
    </submittedName>
</protein>
<proteinExistence type="predicted"/>
<accession>X1BEI9</accession>
<feature type="non-terminal residue" evidence="1">
    <location>
        <position position="149"/>
    </location>
</feature>
<reference evidence="1" key="1">
    <citation type="journal article" date="2014" name="Front. Microbiol.">
        <title>High frequency of phylogenetically diverse reductive dehalogenase-homologous genes in deep subseafloor sedimentary metagenomes.</title>
        <authorList>
            <person name="Kawai M."/>
            <person name="Futagami T."/>
            <person name="Toyoda A."/>
            <person name="Takaki Y."/>
            <person name="Nishi S."/>
            <person name="Hori S."/>
            <person name="Arai W."/>
            <person name="Tsubouchi T."/>
            <person name="Morono Y."/>
            <person name="Uchiyama I."/>
            <person name="Ito T."/>
            <person name="Fujiyama A."/>
            <person name="Inagaki F."/>
            <person name="Takami H."/>
        </authorList>
    </citation>
    <scope>NUCLEOTIDE SEQUENCE</scope>
    <source>
        <strain evidence="1">Expedition CK06-06</strain>
    </source>
</reference>